<name>Q0W1E5_METAR</name>
<gene>
    <name evidence="1" type="ORF">RRC2</name>
</gene>
<dbReference type="KEGG" id="rci:RRC2"/>
<protein>
    <submittedName>
        <fullName evidence="1">Predicted redox-active protein (CxxC motif)</fullName>
    </submittedName>
</protein>
<evidence type="ECO:0000313" key="2">
    <source>
        <dbReference type="Proteomes" id="UP000000663"/>
    </source>
</evidence>
<dbReference type="OrthoDB" id="76803at2157"/>
<dbReference type="NCBIfam" id="TIGR01909">
    <property type="entry name" value="C_GCAxxG_C_C"/>
    <property type="match status" value="1"/>
</dbReference>
<dbReference type="STRING" id="351160.RRC2"/>
<dbReference type="RefSeq" id="WP_012034790.1">
    <property type="nucleotide sequence ID" value="NC_009464.1"/>
</dbReference>
<reference evidence="1 2" key="1">
    <citation type="journal article" date="2006" name="Science">
        <title>Genome of rice cluster I archaea -- the key methane producers in the rice rhizosphere.</title>
        <authorList>
            <person name="Erkel C."/>
            <person name="Kube M."/>
            <person name="Reinhardt R."/>
            <person name="Liesack W."/>
        </authorList>
    </citation>
    <scope>NUCLEOTIDE SEQUENCE [LARGE SCALE GENOMIC DNA]</scope>
    <source>
        <strain evidence="2">DSM 22066 / NBRC 105507 / MRE50</strain>
    </source>
</reference>
<dbReference type="GeneID" id="5144399"/>
<proteinExistence type="predicted"/>
<dbReference type="Proteomes" id="UP000000663">
    <property type="component" value="Chromosome"/>
</dbReference>
<evidence type="ECO:0000313" key="1">
    <source>
        <dbReference type="EMBL" id="CAJ37798.1"/>
    </source>
</evidence>
<sequence length="149" mass="15747">MSGDGKSKSDLAVECFKSGFNCSQSVFTAFSGDMGMDSCTALKVATAFGGGIASTGNVCGAVSGGLMAIGLRHGRCTIDDLKAKEKTYEISRRFMDEFKARHGSVVCKEVLGCDLNTPEGKAEFASRNLINVKCTACVRDAVQILENIL</sequence>
<dbReference type="eggNOG" id="arCOG06069">
    <property type="taxonomic scope" value="Archaea"/>
</dbReference>
<dbReference type="InterPro" id="IPR010181">
    <property type="entry name" value="CGCAxxGCC_motif"/>
</dbReference>
<dbReference type="Pfam" id="PF09719">
    <property type="entry name" value="C_GCAxxG_C_C"/>
    <property type="match status" value="1"/>
</dbReference>
<dbReference type="EMBL" id="AM114193">
    <property type="protein sequence ID" value="CAJ37798.1"/>
    <property type="molecule type" value="Genomic_DNA"/>
</dbReference>
<accession>Q0W1E5</accession>
<dbReference type="AlphaFoldDB" id="Q0W1E5"/>
<organism evidence="1 2">
    <name type="scientific">Methanocella arvoryzae (strain DSM 22066 / NBRC 105507 / MRE50)</name>
    <dbReference type="NCBI Taxonomy" id="351160"/>
    <lineage>
        <taxon>Archaea</taxon>
        <taxon>Methanobacteriati</taxon>
        <taxon>Methanobacteriota</taxon>
        <taxon>Stenosarchaea group</taxon>
        <taxon>Methanomicrobia</taxon>
        <taxon>Methanocellales</taxon>
        <taxon>Methanocellaceae</taxon>
        <taxon>Methanocella</taxon>
    </lineage>
</organism>
<keyword evidence="2" id="KW-1185">Reference proteome</keyword>